<dbReference type="RefSeq" id="WP_269880249.1">
    <property type="nucleotide sequence ID" value="NZ_JAQAGZ010000003.1"/>
</dbReference>
<dbReference type="InterPro" id="IPR007353">
    <property type="entry name" value="DUF421"/>
</dbReference>
<dbReference type="EMBL" id="JAQAGZ010000003">
    <property type="protein sequence ID" value="MCZ8511850.1"/>
    <property type="molecule type" value="Genomic_DNA"/>
</dbReference>
<reference evidence="9 10" key="1">
    <citation type="submission" date="2022-12" db="EMBL/GenBank/DDBJ databases">
        <title>Draft genome sequence of Paenibacillus sp. dW9.</title>
        <authorList>
            <person name="Choi E.-W."/>
            <person name="Kim D.-U."/>
        </authorList>
    </citation>
    <scope>NUCLEOTIDE SEQUENCE [LARGE SCALE GENOMIC DNA]</scope>
    <source>
        <strain evidence="10">dW9</strain>
    </source>
</reference>
<evidence type="ECO:0000256" key="5">
    <source>
        <dbReference type="ARBA" id="ARBA00022989"/>
    </source>
</evidence>
<accession>A0ABT4Q4P4</accession>
<dbReference type="Pfam" id="PF04239">
    <property type="entry name" value="DUF421"/>
    <property type="match status" value="1"/>
</dbReference>
<evidence type="ECO:0000256" key="7">
    <source>
        <dbReference type="SAM" id="Phobius"/>
    </source>
</evidence>
<keyword evidence="6 7" id="KW-0472">Membrane</keyword>
<comment type="caution">
    <text evidence="9">The sequence shown here is derived from an EMBL/GenBank/DDBJ whole genome shotgun (WGS) entry which is preliminary data.</text>
</comment>
<dbReference type="PANTHER" id="PTHR34582:SF7">
    <property type="entry name" value="UPF0702 TRANSMEMBRANE PROTEIN YDFS"/>
    <property type="match status" value="1"/>
</dbReference>
<dbReference type="InterPro" id="IPR023090">
    <property type="entry name" value="UPF0702_alpha/beta_dom_sf"/>
</dbReference>
<keyword evidence="5 7" id="KW-1133">Transmembrane helix</keyword>
<evidence type="ECO:0000259" key="8">
    <source>
        <dbReference type="Pfam" id="PF04239"/>
    </source>
</evidence>
<evidence type="ECO:0000256" key="3">
    <source>
        <dbReference type="ARBA" id="ARBA00022475"/>
    </source>
</evidence>
<evidence type="ECO:0000313" key="9">
    <source>
        <dbReference type="EMBL" id="MCZ8511850.1"/>
    </source>
</evidence>
<dbReference type="Proteomes" id="UP001527882">
    <property type="component" value="Unassembled WGS sequence"/>
</dbReference>
<evidence type="ECO:0000256" key="4">
    <source>
        <dbReference type="ARBA" id="ARBA00022692"/>
    </source>
</evidence>
<feature type="transmembrane region" description="Helical" evidence="7">
    <location>
        <begin position="7"/>
        <end position="26"/>
    </location>
</feature>
<feature type="domain" description="YetF C-terminal" evidence="8">
    <location>
        <begin position="82"/>
        <end position="211"/>
    </location>
</feature>
<comment type="similarity">
    <text evidence="2">Belongs to the UPF0702 family.</text>
</comment>
<dbReference type="Gene3D" id="3.30.240.20">
    <property type="entry name" value="bsu07140 like domains"/>
    <property type="match status" value="2"/>
</dbReference>
<keyword evidence="4 7" id="KW-0812">Transmembrane</keyword>
<keyword evidence="10" id="KW-1185">Reference proteome</keyword>
<proteinExistence type="inferred from homology"/>
<evidence type="ECO:0000256" key="6">
    <source>
        <dbReference type="ARBA" id="ARBA00023136"/>
    </source>
</evidence>
<protein>
    <submittedName>
        <fullName evidence="9">DUF421 domain-containing protein</fullName>
    </submittedName>
</protein>
<comment type="subcellular location">
    <subcellularLocation>
        <location evidence="1">Cell membrane</location>
        <topology evidence="1">Multi-pass membrane protein</topology>
    </subcellularLocation>
</comment>
<dbReference type="PANTHER" id="PTHR34582">
    <property type="entry name" value="UPF0702 TRANSMEMBRANE PROTEIN YCAP"/>
    <property type="match status" value="1"/>
</dbReference>
<evidence type="ECO:0000256" key="2">
    <source>
        <dbReference type="ARBA" id="ARBA00006448"/>
    </source>
</evidence>
<evidence type="ECO:0000313" key="10">
    <source>
        <dbReference type="Proteomes" id="UP001527882"/>
    </source>
</evidence>
<sequence length="230" mass="25923">MNEAIEVILRTVGAFVLMLIIARLVGRRTVAQLRVHDYITGTMLSTLAGNMAFNIKIGSFLFTLSIVILGGMSIGLLFVEMRSRRTRKWIEGEAVTVIENGSMLEETMKKHKFTKDSLLQQLRSEQIFDPSEVEKAVLEKSGQLSVLKKPQYRPLTPDTIKSFMKNGHVPVELVLQGSVVKETLKGMGRSEAWLREEAGRQGYRLKDISYAVQGSDGTIYFIPERSWQDV</sequence>
<evidence type="ECO:0000256" key="1">
    <source>
        <dbReference type="ARBA" id="ARBA00004651"/>
    </source>
</evidence>
<gene>
    <name evidence="9" type="ORF">O9H85_05325</name>
</gene>
<name>A0ABT4Q4P4_9BACL</name>
<organism evidence="9 10">
    <name type="scientific">Paenibacillus gyeongsangnamensis</name>
    <dbReference type="NCBI Taxonomy" id="3388067"/>
    <lineage>
        <taxon>Bacteria</taxon>
        <taxon>Bacillati</taxon>
        <taxon>Bacillota</taxon>
        <taxon>Bacilli</taxon>
        <taxon>Bacillales</taxon>
        <taxon>Paenibacillaceae</taxon>
        <taxon>Paenibacillus</taxon>
    </lineage>
</organism>
<feature type="transmembrane region" description="Helical" evidence="7">
    <location>
        <begin position="57"/>
        <end position="79"/>
    </location>
</feature>
<keyword evidence="3" id="KW-1003">Cell membrane</keyword>